<organism evidence="2 3">
    <name type="scientific">Cotesia congregata</name>
    <name type="common">Parasitoid wasp</name>
    <name type="synonym">Apanteles congregatus</name>
    <dbReference type="NCBI Taxonomy" id="51543"/>
    <lineage>
        <taxon>Eukaryota</taxon>
        <taxon>Metazoa</taxon>
        <taxon>Ecdysozoa</taxon>
        <taxon>Arthropoda</taxon>
        <taxon>Hexapoda</taxon>
        <taxon>Insecta</taxon>
        <taxon>Pterygota</taxon>
        <taxon>Neoptera</taxon>
        <taxon>Endopterygota</taxon>
        <taxon>Hymenoptera</taxon>
        <taxon>Apocrita</taxon>
        <taxon>Ichneumonoidea</taxon>
        <taxon>Braconidae</taxon>
        <taxon>Microgastrinae</taxon>
        <taxon>Cotesia</taxon>
    </lineage>
</organism>
<feature type="region of interest" description="Disordered" evidence="1">
    <location>
        <begin position="238"/>
        <end position="257"/>
    </location>
</feature>
<dbReference type="EMBL" id="CAJNRD030001117">
    <property type="protein sequence ID" value="CAG5076658.1"/>
    <property type="molecule type" value="Genomic_DNA"/>
</dbReference>
<reference evidence="2" key="1">
    <citation type="submission" date="2021-04" db="EMBL/GenBank/DDBJ databases">
        <authorList>
            <person name="Chebbi M.A.C M."/>
        </authorList>
    </citation>
    <scope>NUCLEOTIDE SEQUENCE</scope>
</reference>
<dbReference type="Proteomes" id="UP000786811">
    <property type="component" value="Unassembled WGS sequence"/>
</dbReference>
<accession>A0A8J2E7Y1</accession>
<evidence type="ECO:0000313" key="3">
    <source>
        <dbReference type="Proteomes" id="UP000786811"/>
    </source>
</evidence>
<name>A0A8J2E7Y1_COTCN</name>
<keyword evidence="3" id="KW-1185">Reference proteome</keyword>
<proteinExistence type="predicted"/>
<gene>
    <name evidence="2" type="ORF">HICCMSTLAB_LOCUS2244</name>
</gene>
<dbReference type="AlphaFoldDB" id="A0A8J2E7Y1"/>
<sequence length="257" mass="28402">NLKKNENYLLGIFVGTQTSVNNTCSWIFTAFACFKKGPEVSKNKNSTPAVLGLEPGGCKHSTRPVYILKINTIAFALKKSYQGLFFPGFRHVEVELVSRSFELDFPDVCHQLRVVHRDTSEAAASLQINSKAIAEEKAARNAKQGATLRIQLFFCVLPRDIEVIGNGAVFPATEGITGPNPAILKDLLPTSFEFLPDNIPASTALYSATRVSFDKKLLLMKIKFERTQIVKKNTDCKTMQDRTTSTGQHLEHGTHAA</sequence>
<protein>
    <submittedName>
        <fullName evidence="2">Uncharacterized protein</fullName>
    </submittedName>
</protein>
<comment type="caution">
    <text evidence="2">The sequence shown here is derived from an EMBL/GenBank/DDBJ whole genome shotgun (WGS) entry which is preliminary data.</text>
</comment>
<evidence type="ECO:0000256" key="1">
    <source>
        <dbReference type="SAM" id="MobiDB-lite"/>
    </source>
</evidence>
<evidence type="ECO:0000313" key="2">
    <source>
        <dbReference type="EMBL" id="CAG5076658.1"/>
    </source>
</evidence>
<feature type="non-terminal residue" evidence="2">
    <location>
        <position position="1"/>
    </location>
</feature>